<comment type="caution">
    <text evidence="8">The sequence shown here is derived from an EMBL/GenBank/DDBJ whole genome shotgun (WGS) entry which is preliminary data.</text>
</comment>
<gene>
    <name evidence="7 8" type="primary">tatC</name>
    <name evidence="8" type="ORF">CVT63_01145</name>
</gene>
<comment type="similarity">
    <text evidence="7">Belongs to the TatC family.</text>
</comment>
<dbReference type="PRINTS" id="PR01840">
    <property type="entry name" value="TATCFAMILY"/>
</dbReference>
<evidence type="ECO:0000313" key="8">
    <source>
        <dbReference type="EMBL" id="PKQ28743.1"/>
    </source>
</evidence>
<proteinExistence type="inferred from homology"/>
<evidence type="ECO:0000256" key="3">
    <source>
        <dbReference type="ARBA" id="ARBA00022927"/>
    </source>
</evidence>
<keyword evidence="6 7" id="KW-0472">Membrane</keyword>
<comment type="function">
    <text evidence="7">Part of the twin-arginine translocation (Tat) system that transports large folded proteins containing a characteristic twin-arginine motif in their signal peptide across membranes. Together with TatB, TatC is part of a receptor directly interacting with Tat signal peptides.</text>
</comment>
<evidence type="ECO:0000256" key="5">
    <source>
        <dbReference type="ARBA" id="ARBA00023010"/>
    </source>
</evidence>
<sequence length="256" mass="28397">MAFSVPFHPGQMTYFQHLEELRRRIIVTFIALAVAVAVGWIFAWDILEILKAPAGGITLNLNYMGLMEPFLVKLKLAIFGGLLLSLPVILFEILSFVSPALKRKERGYMVLVMLTIVAFFVAGVAFGYKFIMPAGIKWLLGVAGTQMRPVISANQYVNFAGWFMLGLGASFETPVFIWMLVAMGVVTPEQLQKQWRWAVIIILLAASLLTPDWSPVTMTLVAIPMFILYIISIALAWITTRKRRAAAAALEADVGS</sequence>
<protein>
    <recommendedName>
        <fullName evidence="7">Sec-independent protein translocase protein TatC</fullName>
    </recommendedName>
</protein>
<dbReference type="GO" id="GO:0009977">
    <property type="term" value="F:proton motive force dependent protein transmembrane transporter activity"/>
    <property type="evidence" value="ECO:0007669"/>
    <property type="project" value="TreeGrafter"/>
</dbReference>
<feature type="transmembrane region" description="Helical" evidence="7">
    <location>
        <begin position="159"/>
        <end position="182"/>
    </location>
</feature>
<dbReference type="GO" id="GO:0033281">
    <property type="term" value="C:TAT protein transport complex"/>
    <property type="evidence" value="ECO:0007669"/>
    <property type="project" value="UniProtKB-UniRule"/>
</dbReference>
<dbReference type="Proteomes" id="UP000233654">
    <property type="component" value="Unassembled WGS sequence"/>
</dbReference>
<evidence type="ECO:0000256" key="4">
    <source>
        <dbReference type="ARBA" id="ARBA00022989"/>
    </source>
</evidence>
<keyword evidence="7" id="KW-1003">Cell membrane</keyword>
<dbReference type="PANTHER" id="PTHR30371">
    <property type="entry name" value="SEC-INDEPENDENT PROTEIN TRANSLOCASE PROTEIN TATC"/>
    <property type="match status" value="1"/>
</dbReference>
<keyword evidence="5 7" id="KW-0811">Translocation</keyword>
<evidence type="ECO:0000256" key="7">
    <source>
        <dbReference type="HAMAP-Rule" id="MF_00902"/>
    </source>
</evidence>
<keyword evidence="3 7" id="KW-0653">Protein transport</keyword>
<dbReference type="AlphaFoldDB" id="A0A2N3G7T1"/>
<dbReference type="NCBIfam" id="TIGR00945">
    <property type="entry name" value="tatC"/>
    <property type="match status" value="1"/>
</dbReference>
<feature type="transmembrane region" description="Helical" evidence="7">
    <location>
        <begin position="76"/>
        <end position="97"/>
    </location>
</feature>
<organism evidence="8 9">
    <name type="scientific">Candidatus Anoxymicrobium japonicum</name>
    <dbReference type="NCBI Taxonomy" id="2013648"/>
    <lineage>
        <taxon>Bacteria</taxon>
        <taxon>Bacillati</taxon>
        <taxon>Actinomycetota</taxon>
        <taxon>Candidatus Geothermincolia</taxon>
        <taxon>Candidatus Geothermincolales</taxon>
        <taxon>Candidatus Anoxymicrobiaceae</taxon>
        <taxon>Candidatus Anoxymicrobium</taxon>
    </lineage>
</organism>
<dbReference type="GO" id="GO:0043953">
    <property type="term" value="P:protein transport by the Tat complex"/>
    <property type="evidence" value="ECO:0007669"/>
    <property type="project" value="UniProtKB-UniRule"/>
</dbReference>
<keyword evidence="4 7" id="KW-1133">Transmembrane helix</keyword>
<feature type="transmembrane region" description="Helical" evidence="7">
    <location>
        <begin position="216"/>
        <end position="238"/>
    </location>
</feature>
<comment type="subunit">
    <text evidence="7">The Tat system comprises two distinct complexes: a TatABC complex, containing multiple copies of TatA, TatB and TatC subunits, and a separate TatA complex, containing only TatA subunits. Substrates initially bind to the TatABC complex, which probably triggers association of the separate TatA complex to form the active translocon.</text>
</comment>
<reference evidence="8 9" key="1">
    <citation type="journal article" date="2017" name="ISME J.">
        <title>Potential for microbial H2 and metal transformations associated with novel bacteria and archaea in deep terrestrial subsurface sediments.</title>
        <authorList>
            <person name="Hernsdorf A.W."/>
            <person name="Amano Y."/>
            <person name="Miyakawa K."/>
            <person name="Ise K."/>
            <person name="Suzuki Y."/>
            <person name="Anantharaman K."/>
            <person name="Probst A."/>
            <person name="Burstein D."/>
            <person name="Thomas B.C."/>
            <person name="Banfield J.F."/>
        </authorList>
    </citation>
    <scope>NUCLEOTIDE SEQUENCE [LARGE SCALE GENOMIC DNA]</scope>
    <source>
        <strain evidence="8">HGW-Actinobacteria-3</strain>
    </source>
</reference>
<comment type="subcellular location">
    <subcellularLocation>
        <location evidence="7">Cell membrane</location>
        <topology evidence="7">Multi-pass membrane protein</topology>
    </subcellularLocation>
    <subcellularLocation>
        <location evidence="1">Membrane</location>
        <topology evidence="1">Multi-pass membrane protein</topology>
    </subcellularLocation>
</comment>
<dbReference type="InterPro" id="IPR002033">
    <property type="entry name" value="TatC"/>
</dbReference>
<feature type="transmembrane region" description="Helical" evidence="7">
    <location>
        <begin position="194"/>
        <end position="210"/>
    </location>
</feature>
<evidence type="ECO:0000256" key="2">
    <source>
        <dbReference type="ARBA" id="ARBA00022692"/>
    </source>
</evidence>
<name>A0A2N3G7T1_9ACTN</name>
<evidence type="ECO:0000256" key="6">
    <source>
        <dbReference type="ARBA" id="ARBA00023136"/>
    </source>
</evidence>
<dbReference type="GO" id="GO:0065002">
    <property type="term" value="P:intracellular protein transmembrane transport"/>
    <property type="evidence" value="ECO:0007669"/>
    <property type="project" value="TreeGrafter"/>
</dbReference>
<dbReference type="PANTHER" id="PTHR30371:SF0">
    <property type="entry name" value="SEC-INDEPENDENT PROTEIN TRANSLOCASE PROTEIN TATC, CHLOROPLASTIC-RELATED"/>
    <property type="match status" value="1"/>
</dbReference>
<dbReference type="Pfam" id="PF00902">
    <property type="entry name" value="TatC"/>
    <property type="match status" value="1"/>
</dbReference>
<dbReference type="HAMAP" id="MF_00902">
    <property type="entry name" value="TatC"/>
    <property type="match status" value="1"/>
</dbReference>
<evidence type="ECO:0000256" key="1">
    <source>
        <dbReference type="ARBA" id="ARBA00004141"/>
    </source>
</evidence>
<feature type="transmembrane region" description="Helical" evidence="7">
    <location>
        <begin position="25"/>
        <end position="43"/>
    </location>
</feature>
<keyword evidence="2 7" id="KW-0812">Transmembrane</keyword>
<accession>A0A2N3G7T1</accession>
<keyword evidence="7" id="KW-0813">Transport</keyword>
<evidence type="ECO:0000313" key="9">
    <source>
        <dbReference type="Proteomes" id="UP000233654"/>
    </source>
</evidence>
<dbReference type="EMBL" id="PHEX01000006">
    <property type="protein sequence ID" value="PKQ28743.1"/>
    <property type="molecule type" value="Genomic_DNA"/>
</dbReference>
<feature type="transmembrane region" description="Helical" evidence="7">
    <location>
        <begin position="109"/>
        <end position="131"/>
    </location>
</feature>